<comment type="caution">
    <text evidence="2">The sequence shown here is derived from an EMBL/GenBank/DDBJ whole genome shotgun (WGS) entry which is preliminary data.</text>
</comment>
<dbReference type="EMBL" id="JBAHYK010000641">
    <property type="protein sequence ID" value="KAL0572351.1"/>
    <property type="molecule type" value="Genomic_DNA"/>
</dbReference>
<keyword evidence="3" id="KW-1185">Reference proteome</keyword>
<evidence type="ECO:0000256" key="1">
    <source>
        <dbReference type="SAM" id="MobiDB-lite"/>
    </source>
</evidence>
<protein>
    <submittedName>
        <fullName evidence="2">Uncharacterized protein</fullName>
    </submittedName>
</protein>
<reference evidence="2 3" key="1">
    <citation type="submission" date="2024-02" db="EMBL/GenBank/DDBJ databases">
        <title>A draft genome for the cacao thread blight pathogen Marasmius crinis-equi.</title>
        <authorList>
            <person name="Cohen S.P."/>
            <person name="Baruah I.K."/>
            <person name="Amoako-Attah I."/>
            <person name="Bukari Y."/>
            <person name="Meinhardt L.W."/>
            <person name="Bailey B.A."/>
        </authorList>
    </citation>
    <scope>NUCLEOTIDE SEQUENCE [LARGE SCALE GENOMIC DNA]</scope>
    <source>
        <strain evidence="2 3">GH-76</strain>
    </source>
</reference>
<dbReference type="Proteomes" id="UP001465976">
    <property type="component" value="Unassembled WGS sequence"/>
</dbReference>
<accession>A0ABR3FBC5</accession>
<organism evidence="2 3">
    <name type="scientific">Marasmius crinis-equi</name>
    <dbReference type="NCBI Taxonomy" id="585013"/>
    <lineage>
        <taxon>Eukaryota</taxon>
        <taxon>Fungi</taxon>
        <taxon>Dikarya</taxon>
        <taxon>Basidiomycota</taxon>
        <taxon>Agaricomycotina</taxon>
        <taxon>Agaricomycetes</taxon>
        <taxon>Agaricomycetidae</taxon>
        <taxon>Agaricales</taxon>
        <taxon>Marasmiineae</taxon>
        <taxon>Marasmiaceae</taxon>
        <taxon>Marasmius</taxon>
    </lineage>
</organism>
<feature type="region of interest" description="Disordered" evidence="1">
    <location>
        <begin position="1"/>
        <end position="79"/>
    </location>
</feature>
<name>A0ABR3FBC5_9AGAR</name>
<proteinExistence type="predicted"/>
<evidence type="ECO:0000313" key="2">
    <source>
        <dbReference type="EMBL" id="KAL0572351.1"/>
    </source>
</evidence>
<evidence type="ECO:0000313" key="3">
    <source>
        <dbReference type="Proteomes" id="UP001465976"/>
    </source>
</evidence>
<sequence>MYRRSAVTYDLNPEARKRSLSPATSEEERRRNVRSRYRSASSGEEPDSEESDEGDSKMDVDDDDSDGEGGQLRVGTEKIDGISRTMQEISLDFLTKLNKIAGDVCSSPLGIEYLRAQNKGRCGGSDAPLPEEFAQRVNQTVEEACAAGTILAKEMDERDERWRAAEMMRRRSAGDIDDAHRFFGREGVGRSQY</sequence>
<gene>
    <name evidence="2" type="ORF">V5O48_009622</name>
</gene>
<feature type="compositionally biased region" description="Acidic residues" evidence="1">
    <location>
        <begin position="44"/>
        <end position="53"/>
    </location>
</feature>